<keyword evidence="3" id="KW-1185">Reference proteome</keyword>
<dbReference type="GeneID" id="20225567"/>
<reference evidence="2 3" key="1">
    <citation type="journal article" date="2011" name="Proc. Natl. Acad. Sci. U.S.A.">
        <title>Niche of harmful alga Aureococcus anophagefferens revealed through ecogenomics.</title>
        <authorList>
            <person name="Gobler C.J."/>
            <person name="Berry D.L."/>
            <person name="Dyhrman S.T."/>
            <person name="Wilhelm S.W."/>
            <person name="Salamov A."/>
            <person name="Lobanov A.V."/>
            <person name="Zhang Y."/>
            <person name="Collier J.L."/>
            <person name="Wurch L.L."/>
            <person name="Kustka A.B."/>
            <person name="Dill B.D."/>
            <person name="Shah M."/>
            <person name="VerBerkmoes N.C."/>
            <person name="Kuo A."/>
            <person name="Terry A."/>
            <person name="Pangilinan J."/>
            <person name="Lindquist E.A."/>
            <person name="Lucas S."/>
            <person name="Paulsen I.T."/>
            <person name="Hattenrath-Lehmann T.K."/>
            <person name="Talmage S.C."/>
            <person name="Walker E.A."/>
            <person name="Koch F."/>
            <person name="Burson A.M."/>
            <person name="Marcoval M.A."/>
            <person name="Tang Y.Z."/>
            <person name="Lecleir G.R."/>
            <person name="Coyne K.J."/>
            <person name="Berg G.M."/>
            <person name="Bertrand E.M."/>
            <person name="Saito M.A."/>
            <person name="Gladyshev V.N."/>
            <person name="Grigoriev I.V."/>
        </authorList>
    </citation>
    <scope>NUCLEOTIDE SEQUENCE [LARGE SCALE GENOMIC DNA]</scope>
    <source>
        <strain evidence="3">CCMP 1984</strain>
    </source>
</reference>
<dbReference type="AlphaFoldDB" id="F0YFP1"/>
<dbReference type="EMBL" id="GL833137">
    <property type="protein sequence ID" value="EGB06074.1"/>
    <property type="molecule type" value="Genomic_DNA"/>
</dbReference>
<dbReference type="Gene3D" id="3.40.50.300">
    <property type="entry name" value="P-loop containing nucleotide triphosphate hydrolases"/>
    <property type="match status" value="1"/>
</dbReference>
<dbReference type="RefSeq" id="XP_009039328.1">
    <property type="nucleotide sequence ID" value="XM_009041080.1"/>
</dbReference>
<dbReference type="InterPro" id="IPR027417">
    <property type="entry name" value="P-loop_NTPase"/>
</dbReference>
<feature type="chain" id="PRO_5003262989" description="Sulfotransferase domain-containing protein" evidence="1">
    <location>
        <begin position="17"/>
        <end position="403"/>
    </location>
</feature>
<proteinExistence type="predicted"/>
<dbReference type="KEGG" id="aaf:AURANDRAFT_65920"/>
<keyword evidence="1" id="KW-0732">Signal</keyword>
<dbReference type="InParanoid" id="F0YFP1"/>
<sequence length="403" mass="44638">MARLPVVACCWFFARAIDVRDLDPWRFEKQLVERYVRDGNGTVYFVPAEPQLDGRVLCDVAVDSGARIPTDAFGRVDRRRDEDAQHCVPRHPERARSWHGLPEAAAYYASHFRVGFLEIHTRLPAALAFTRFAFVGVVRDPLHAVAGGTEGDPARVKQYVNRQLGHYIGCAATIAKVFAKAGAAEATIRTGATRTLPHYRVGFEFRGGDERYVDVPDGDYAEQRARHRPNCAQAVLDFHRPTRDDLDAAKRRLDRFSVVAPLDRLAELAPLLKAKFGYGDVSALARFNYTAYSQPELAILAKVDGHIAAAFRRNTDLDRELYAYAGRLLDAQLQAHRNSWSGAVRVGRDASRGAGVEIGSLSSVKVHPAAERLEAPKWAALPDAFPMFEDAAREEGFGTALAV</sequence>
<gene>
    <name evidence="2" type="ORF">AURANDRAFT_65920</name>
</gene>
<dbReference type="Proteomes" id="UP000002729">
    <property type="component" value="Unassembled WGS sequence"/>
</dbReference>
<protein>
    <recommendedName>
        <fullName evidence="4">Sulfotransferase domain-containing protein</fullName>
    </recommendedName>
</protein>
<evidence type="ECO:0000313" key="3">
    <source>
        <dbReference type="Proteomes" id="UP000002729"/>
    </source>
</evidence>
<evidence type="ECO:0000313" key="2">
    <source>
        <dbReference type="EMBL" id="EGB06074.1"/>
    </source>
</evidence>
<name>F0YFP1_AURAN</name>
<feature type="signal peptide" evidence="1">
    <location>
        <begin position="1"/>
        <end position="16"/>
    </location>
</feature>
<evidence type="ECO:0000256" key="1">
    <source>
        <dbReference type="SAM" id="SignalP"/>
    </source>
</evidence>
<accession>F0YFP1</accession>
<organism evidence="3">
    <name type="scientific">Aureococcus anophagefferens</name>
    <name type="common">Harmful bloom alga</name>
    <dbReference type="NCBI Taxonomy" id="44056"/>
    <lineage>
        <taxon>Eukaryota</taxon>
        <taxon>Sar</taxon>
        <taxon>Stramenopiles</taxon>
        <taxon>Ochrophyta</taxon>
        <taxon>Pelagophyceae</taxon>
        <taxon>Pelagomonadales</taxon>
        <taxon>Pelagomonadaceae</taxon>
        <taxon>Aureococcus</taxon>
    </lineage>
</organism>
<evidence type="ECO:0008006" key="4">
    <source>
        <dbReference type="Google" id="ProtNLM"/>
    </source>
</evidence>